<dbReference type="EMBL" id="HACG01008831">
    <property type="protein sequence ID" value="CEK55696.1"/>
    <property type="molecule type" value="Transcribed_RNA"/>
</dbReference>
<evidence type="ECO:0000256" key="1">
    <source>
        <dbReference type="SAM" id="Phobius"/>
    </source>
</evidence>
<proteinExistence type="predicted"/>
<name>A0A0B6YIQ9_9EUPU</name>
<gene>
    <name evidence="2" type="primary">ORF25823</name>
</gene>
<feature type="non-terminal residue" evidence="2">
    <location>
        <position position="72"/>
    </location>
</feature>
<accession>A0A0B6YIQ9</accession>
<dbReference type="AlphaFoldDB" id="A0A0B6YIQ9"/>
<reference evidence="2" key="1">
    <citation type="submission" date="2014-12" db="EMBL/GenBank/DDBJ databases">
        <title>Insight into the proteome of Arion vulgaris.</title>
        <authorList>
            <person name="Aradska J."/>
            <person name="Bulat T."/>
            <person name="Smidak R."/>
            <person name="Sarate P."/>
            <person name="Gangsoo J."/>
            <person name="Sialana F."/>
            <person name="Bilban M."/>
            <person name="Lubec G."/>
        </authorList>
    </citation>
    <scope>NUCLEOTIDE SEQUENCE</scope>
    <source>
        <tissue evidence="2">Skin</tissue>
    </source>
</reference>
<keyword evidence="1" id="KW-0472">Membrane</keyword>
<sequence>NFPCFGLMKGLVCLQKNVWIGRGTDWSPSRSSPLWAFLFTIFVYMSLYAHAAQWMHTFITSPHFLYDLSVTN</sequence>
<protein>
    <submittedName>
        <fullName evidence="2">Uncharacterized protein</fullName>
    </submittedName>
</protein>
<feature type="non-terminal residue" evidence="2">
    <location>
        <position position="1"/>
    </location>
</feature>
<organism evidence="2">
    <name type="scientific">Arion vulgaris</name>
    <dbReference type="NCBI Taxonomy" id="1028688"/>
    <lineage>
        <taxon>Eukaryota</taxon>
        <taxon>Metazoa</taxon>
        <taxon>Spiralia</taxon>
        <taxon>Lophotrochozoa</taxon>
        <taxon>Mollusca</taxon>
        <taxon>Gastropoda</taxon>
        <taxon>Heterobranchia</taxon>
        <taxon>Euthyneura</taxon>
        <taxon>Panpulmonata</taxon>
        <taxon>Eupulmonata</taxon>
        <taxon>Stylommatophora</taxon>
        <taxon>Helicina</taxon>
        <taxon>Arionoidea</taxon>
        <taxon>Arionidae</taxon>
        <taxon>Arion</taxon>
    </lineage>
</organism>
<evidence type="ECO:0000313" key="2">
    <source>
        <dbReference type="EMBL" id="CEK55696.1"/>
    </source>
</evidence>
<keyword evidence="1" id="KW-0812">Transmembrane</keyword>
<feature type="transmembrane region" description="Helical" evidence="1">
    <location>
        <begin position="34"/>
        <end position="51"/>
    </location>
</feature>
<keyword evidence="1" id="KW-1133">Transmembrane helix</keyword>